<feature type="binding site" evidence="7">
    <location>
        <position position="71"/>
    </location>
    <ligand>
        <name>Fe(3+)</name>
        <dbReference type="ChEBI" id="CHEBI:29034"/>
    </ligand>
</feature>
<comment type="catalytic activity">
    <reaction evidence="7">
        <text>4-imidazolone-5-propanoate + H2O = N-formimidoyl-L-glutamate</text>
        <dbReference type="Rhea" id="RHEA:23660"/>
        <dbReference type="ChEBI" id="CHEBI:15377"/>
        <dbReference type="ChEBI" id="CHEBI:58928"/>
        <dbReference type="ChEBI" id="CHEBI:77893"/>
        <dbReference type="EC" id="3.5.2.7"/>
    </reaction>
</comment>
<evidence type="ECO:0000256" key="5">
    <source>
        <dbReference type="ARBA" id="ARBA00022833"/>
    </source>
</evidence>
<dbReference type="GO" id="GO:0005737">
    <property type="term" value="C:cytoplasm"/>
    <property type="evidence" value="ECO:0007669"/>
    <property type="project" value="UniProtKB-SubCell"/>
</dbReference>
<keyword evidence="5 7" id="KW-0862">Zinc</keyword>
<feature type="binding site" evidence="7">
    <location>
        <position position="239"/>
    </location>
    <ligand>
        <name>Fe(3+)</name>
        <dbReference type="ChEBI" id="CHEBI:29034"/>
    </ligand>
</feature>
<reference evidence="9 10" key="1">
    <citation type="submission" date="2019-01" db="EMBL/GenBank/DDBJ databases">
        <authorList>
            <person name="Chen W.-M."/>
        </authorList>
    </citation>
    <scope>NUCLEOTIDE SEQUENCE [LARGE SCALE GENOMIC DNA]</scope>
    <source>
        <strain evidence="9 10">CCP-18</strain>
    </source>
</reference>
<keyword evidence="3 7" id="KW-0378">Hydrolase</keyword>
<dbReference type="SUPFAM" id="SSF51338">
    <property type="entry name" value="Composite domain of metallo-dependent hydrolases"/>
    <property type="match status" value="1"/>
</dbReference>
<feature type="binding site" evidence="7">
    <location>
        <position position="143"/>
    </location>
    <ligand>
        <name>N-formimidoyl-L-glutamate</name>
        <dbReference type="ChEBI" id="CHEBI:58928"/>
    </ligand>
</feature>
<dbReference type="UniPathway" id="UPA00379">
    <property type="reaction ID" value="UER00551"/>
</dbReference>
<proteinExistence type="inferred from homology"/>
<sequence>MPITLWRDLRAATLAGDAAWGAIDNACLVVQGDRLAWVGPLPELPREWASRVNDEVHLHNAWVTPGLVDCHTHLVYGGTRAHEHELRLQGVSYEQIARAGGGIRSTVAATRHSIESHLLKHAQRRLAQLKADGVTTVEIKSGYGLDLAHERKMLRVARHLASHGVDVRSTYLALHAVPPEFDGNADGYTEAACQWLDTLHAEGLVDAVDAFCERIGFTPGQVTRLFQHAEGLGLPVKLHAEQLSDQGGAALAAEFGALSADHLEWLSEAGIQAMAQAGTVAVLLPGAYLTLKDTHLPPVAALRAAGVPMAVATDHNPGSSPALSLTLMMNLACTLFGLTPEEALRGCTHVAAKALGLHDRGRLQKGLRADFCAWDVEHPRELSYWLGHRPLLERVHAGRADGRLPA</sequence>
<comment type="caution">
    <text evidence="9">The sequence shown here is derived from an EMBL/GenBank/DDBJ whole genome shotgun (WGS) entry which is preliminary data.</text>
</comment>
<dbReference type="EMBL" id="SACM01000001">
    <property type="protein sequence ID" value="RVT88978.1"/>
    <property type="molecule type" value="Genomic_DNA"/>
</dbReference>
<feature type="binding site" evidence="7">
    <location>
        <position position="314"/>
    </location>
    <ligand>
        <name>Fe(3+)</name>
        <dbReference type="ChEBI" id="CHEBI:29034"/>
    </ligand>
</feature>
<dbReference type="InterPro" id="IPR032466">
    <property type="entry name" value="Metal_Hydrolase"/>
</dbReference>
<dbReference type="NCBIfam" id="TIGR01224">
    <property type="entry name" value="hutI"/>
    <property type="match status" value="1"/>
</dbReference>
<protein>
    <recommendedName>
        <fullName evidence="1 7">Imidazolonepropionase</fullName>
        <ecNumber evidence="1 7">3.5.2.7</ecNumber>
    </recommendedName>
    <alternativeName>
        <fullName evidence="7">Imidazolone-5-propionate hydrolase</fullName>
    </alternativeName>
</protein>
<dbReference type="FunFam" id="3.20.20.140:FF:000007">
    <property type="entry name" value="Imidazolonepropionase"/>
    <property type="match status" value="1"/>
</dbReference>
<feature type="binding site" evidence="7">
    <location>
        <position position="314"/>
    </location>
    <ligand>
        <name>Zn(2+)</name>
        <dbReference type="ChEBI" id="CHEBI:29105"/>
    </ligand>
</feature>
<dbReference type="Proteomes" id="UP000288587">
    <property type="component" value="Unassembled WGS sequence"/>
</dbReference>
<feature type="binding site" evidence="7">
    <location>
        <position position="143"/>
    </location>
    <ligand>
        <name>4-imidazolone-5-propanoate</name>
        <dbReference type="ChEBI" id="CHEBI:77893"/>
    </ligand>
</feature>
<dbReference type="GO" id="GO:0019557">
    <property type="term" value="P:L-histidine catabolic process to glutamate and formate"/>
    <property type="evidence" value="ECO:0007669"/>
    <property type="project" value="UniProtKB-UniPathway"/>
</dbReference>
<dbReference type="PANTHER" id="PTHR42752">
    <property type="entry name" value="IMIDAZOLONEPROPIONASE"/>
    <property type="match status" value="1"/>
</dbReference>
<organism evidence="9 10">
    <name type="scientific">Inhella crocodyli</name>
    <dbReference type="NCBI Taxonomy" id="2499851"/>
    <lineage>
        <taxon>Bacteria</taxon>
        <taxon>Pseudomonadati</taxon>
        <taxon>Pseudomonadota</taxon>
        <taxon>Betaproteobacteria</taxon>
        <taxon>Burkholderiales</taxon>
        <taxon>Sphaerotilaceae</taxon>
        <taxon>Inhella</taxon>
    </lineage>
</organism>
<evidence type="ECO:0000256" key="3">
    <source>
        <dbReference type="ARBA" id="ARBA00022801"/>
    </source>
</evidence>
<dbReference type="EC" id="3.5.2.7" evidence="1 7"/>
<feature type="binding site" evidence="7">
    <location>
        <position position="73"/>
    </location>
    <ligand>
        <name>Fe(3+)</name>
        <dbReference type="ChEBI" id="CHEBI:29034"/>
    </ligand>
</feature>
<comment type="pathway">
    <text evidence="7">Amino-acid degradation; L-histidine degradation into L-glutamate; N-formimidoyl-L-glutamate from L-histidine: step 3/3.</text>
</comment>
<dbReference type="InterPro" id="IPR011059">
    <property type="entry name" value="Metal-dep_hydrolase_composite"/>
</dbReference>
<dbReference type="PANTHER" id="PTHR42752:SF1">
    <property type="entry name" value="IMIDAZOLONEPROPIONASE-RELATED"/>
    <property type="match status" value="1"/>
</dbReference>
<gene>
    <name evidence="7" type="primary">hutI</name>
    <name evidence="9" type="ORF">EOD73_05595</name>
</gene>
<dbReference type="InterPro" id="IPR006680">
    <property type="entry name" value="Amidohydro-rel"/>
</dbReference>
<dbReference type="OrthoDB" id="9776455at2"/>
<dbReference type="GO" id="GO:0050480">
    <property type="term" value="F:imidazolonepropionase activity"/>
    <property type="evidence" value="ECO:0007669"/>
    <property type="project" value="UniProtKB-UniRule"/>
</dbReference>
<evidence type="ECO:0000256" key="7">
    <source>
        <dbReference type="HAMAP-Rule" id="MF_00372"/>
    </source>
</evidence>
<dbReference type="HAMAP" id="MF_00372">
    <property type="entry name" value="HutI"/>
    <property type="match status" value="1"/>
</dbReference>
<dbReference type="GO" id="GO:0005506">
    <property type="term" value="F:iron ion binding"/>
    <property type="evidence" value="ECO:0007669"/>
    <property type="project" value="UniProtKB-UniRule"/>
</dbReference>
<keyword evidence="7" id="KW-0963">Cytoplasm</keyword>
<feature type="binding site" evidence="7">
    <location>
        <position position="242"/>
    </location>
    <ligand>
        <name>4-imidazolone-5-propanoate</name>
        <dbReference type="ChEBI" id="CHEBI:77893"/>
    </ligand>
</feature>
<evidence type="ECO:0000313" key="10">
    <source>
        <dbReference type="Proteomes" id="UP000288587"/>
    </source>
</evidence>
<evidence type="ECO:0000256" key="4">
    <source>
        <dbReference type="ARBA" id="ARBA00022808"/>
    </source>
</evidence>
<feature type="binding site" evidence="7">
    <location>
        <position position="316"/>
    </location>
    <ligand>
        <name>N-formimidoyl-L-glutamate</name>
        <dbReference type="ChEBI" id="CHEBI:58928"/>
    </ligand>
</feature>
<name>A0A437LUE9_9BURK</name>
<evidence type="ECO:0000259" key="8">
    <source>
        <dbReference type="Pfam" id="PF01979"/>
    </source>
</evidence>
<accession>A0A437LUE9</accession>
<feature type="domain" description="Amidohydrolase-related" evidence="8">
    <location>
        <begin position="62"/>
        <end position="379"/>
    </location>
</feature>
<feature type="binding site" evidence="7">
    <location>
        <position position="318"/>
    </location>
    <ligand>
        <name>N-formimidoyl-L-glutamate</name>
        <dbReference type="ChEBI" id="CHEBI:58928"/>
    </ligand>
</feature>
<feature type="binding site" evidence="7">
    <location>
        <position position="239"/>
    </location>
    <ligand>
        <name>Zn(2+)</name>
        <dbReference type="ChEBI" id="CHEBI:29105"/>
    </ligand>
</feature>
<dbReference type="GO" id="GO:0019556">
    <property type="term" value="P:L-histidine catabolic process to glutamate and formamide"/>
    <property type="evidence" value="ECO:0007669"/>
    <property type="project" value="UniProtKB-UniRule"/>
</dbReference>
<comment type="function">
    <text evidence="7">Catalyzes the hydrolytic cleavage of the carbon-nitrogen bond in imidazolone-5-propanoate to yield N-formimidoyl-L-glutamate. It is the third step in the universal histidine degradation pathway.</text>
</comment>
<dbReference type="Gene3D" id="3.20.20.140">
    <property type="entry name" value="Metal-dependent hydrolases"/>
    <property type="match status" value="1"/>
</dbReference>
<evidence type="ECO:0000256" key="6">
    <source>
        <dbReference type="ARBA" id="ARBA00023004"/>
    </source>
</evidence>
<feature type="binding site" evidence="7">
    <location>
        <position position="73"/>
    </location>
    <ligand>
        <name>Zn(2+)</name>
        <dbReference type="ChEBI" id="CHEBI:29105"/>
    </ligand>
</feature>
<keyword evidence="6 7" id="KW-0408">Iron</keyword>
<dbReference type="Pfam" id="PF01979">
    <property type="entry name" value="Amidohydro_1"/>
    <property type="match status" value="1"/>
</dbReference>
<comment type="cofactor">
    <cofactor evidence="7">
        <name>Zn(2+)</name>
        <dbReference type="ChEBI" id="CHEBI:29105"/>
    </cofactor>
    <cofactor evidence="7">
        <name>Fe(3+)</name>
        <dbReference type="ChEBI" id="CHEBI:29034"/>
    </cofactor>
    <text evidence="7">Binds 1 zinc or iron ion per subunit.</text>
</comment>
<feature type="binding site" evidence="7">
    <location>
        <position position="319"/>
    </location>
    <ligand>
        <name>4-imidazolone-5-propanoate</name>
        <dbReference type="ChEBI" id="CHEBI:77893"/>
    </ligand>
</feature>
<feature type="binding site" evidence="7">
    <location>
        <position position="71"/>
    </location>
    <ligand>
        <name>Zn(2+)</name>
        <dbReference type="ChEBI" id="CHEBI:29105"/>
    </ligand>
</feature>
<keyword evidence="10" id="KW-1185">Reference proteome</keyword>
<dbReference type="InterPro" id="IPR005920">
    <property type="entry name" value="HutI"/>
</dbReference>
<keyword evidence="4 7" id="KW-0369">Histidine metabolism</keyword>
<feature type="binding site" evidence="7">
    <location>
        <position position="80"/>
    </location>
    <ligand>
        <name>4-imidazolone-5-propanoate</name>
        <dbReference type="ChEBI" id="CHEBI:77893"/>
    </ligand>
</feature>
<comment type="subcellular location">
    <subcellularLocation>
        <location evidence="7">Cytoplasm</location>
    </subcellularLocation>
</comment>
<evidence type="ECO:0000256" key="1">
    <source>
        <dbReference type="ARBA" id="ARBA00012864"/>
    </source>
</evidence>
<comment type="similarity">
    <text evidence="7">Belongs to the metallo-dependent hydrolases superfamily. HutI family.</text>
</comment>
<keyword evidence="2 7" id="KW-0479">Metal-binding</keyword>
<evidence type="ECO:0000256" key="2">
    <source>
        <dbReference type="ARBA" id="ARBA00022723"/>
    </source>
</evidence>
<dbReference type="Gene3D" id="2.30.40.10">
    <property type="entry name" value="Urease, subunit C, domain 1"/>
    <property type="match status" value="1"/>
</dbReference>
<feature type="binding site" evidence="7">
    <location>
        <position position="175"/>
    </location>
    <ligand>
        <name>4-imidazolone-5-propanoate</name>
        <dbReference type="ChEBI" id="CHEBI:77893"/>
    </ligand>
</feature>
<dbReference type="AlphaFoldDB" id="A0A437LUE9"/>
<dbReference type="SUPFAM" id="SSF51556">
    <property type="entry name" value="Metallo-dependent hydrolases"/>
    <property type="match status" value="1"/>
</dbReference>
<evidence type="ECO:0000313" key="9">
    <source>
        <dbReference type="EMBL" id="RVT88978.1"/>
    </source>
</evidence>
<dbReference type="GO" id="GO:0008270">
    <property type="term" value="F:zinc ion binding"/>
    <property type="evidence" value="ECO:0007669"/>
    <property type="project" value="UniProtKB-UniRule"/>
</dbReference>